<gene>
    <name evidence="2" type="ORF">B1202_06510</name>
</gene>
<name>A0A1T1H430_9GAMM</name>
<dbReference type="RefSeq" id="WP_078189756.1">
    <property type="nucleotide sequence ID" value="NZ_JAMCOZ010000006.1"/>
</dbReference>
<feature type="transmembrane region" description="Helical" evidence="1">
    <location>
        <begin position="112"/>
        <end position="135"/>
    </location>
</feature>
<organism evidence="2 3">
    <name type="scientific">Acinetobacter amyesii</name>
    <dbReference type="NCBI Taxonomy" id="2942470"/>
    <lineage>
        <taxon>Bacteria</taxon>
        <taxon>Pseudomonadati</taxon>
        <taxon>Pseudomonadota</taxon>
        <taxon>Gammaproteobacteria</taxon>
        <taxon>Moraxellales</taxon>
        <taxon>Moraxellaceae</taxon>
        <taxon>Acinetobacter</taxon>
    </lineage>
</organism>
<dbReference type="AlphaFoldDB" id="A0A1T1H430"/>
<dbReference type="EMBL" id="MVKX01000003">
    <property type="protein sequence ID" value="OOV84606.1"/>
    <property type="molecule type" value="Genomic_DNA"/>
</dbReference>
<comment type="caution">
    <text evidence="2">The sequence shown here is derived from an EMBL/GenBank/DDBJ whole genome shotgun (WGS) entry which is preliminary data.</text>
</comment>
<keyword evidence="1" id="KW-0812">Transmembrane</keyword>
<sequence>MNTEKPFNFKPKEALILSPLIPILLFIGYFLINGSFKLDVLEIVGTFAGIYYVILYPILLKICQILIAKKLFIFPFIWLGAHLTLVMIYFFITTFQNFYYGFPIFESVGRTVWDTAFSLFIAIVSFVLSIIFWSFSTLQPKLKLKKINSAIKILKGTK</sequence>
<feature type="transmembrane region" description="Helical" evidence="1">
    <location>
        <begin position="38"/>
        <end position="59"/>
    </location>
</feature>
<evidence type="ECO:0000313" key="3">
    <source>
        <dbReference type="Proteomes" id="UP000191160"/>
    </source>
</evidence>
<keyword evidence="1" id="KW-0472">Membrane</keyword>
<feature type="transmembrane region" description="Helical" evidence="1">
    <location>
        <begin position="14"/>
        <end position="32"/>
    </location>
</feature>
<evidence type="ECO:0000313" key="2">
    <source>
        <dbReference type="EMBL" id="OOV84606.1"/>
    </source>
</evidence>
<reference evidence="2 3" key="1">
    <citation type="submission" date="2017-02" db="EMBL/GenBank/DDBJ databases">
        <title>Acinetobacter sp. ANC 4945, whole genome shotgun sequencing project.</title>
        <authorList>
            <person name="Radolfova-Krizova L."/>
            <person name="Al Atrouni A."/>
            <person name="Nemec A."/>
        </authorList>
    </citation>
    <scope>NUCLEOTIDE SEQUENCE [LARGE SCALE GENOMIC DNA]</scope>
    <source>
        <strain evidence="2 3">ANC 4945</strain>
    </source>
</reference>
<keyword evidence="3" id="KW-1185">Reference proteome</keyword>
<accession>A0A1T1H430</accession>
<feature type="transmembrane region" description="Helical" evidence="1">
    <location>
        <begin position="71"/>
        <end position="92"/>
    </location>
</feature>
<evidence type="ECO:0000256" key="1">
    <source>
        <dbReference type="SAM" id="Phobius"/>
    </source>
</evidence>
<keyword evidence="1" id="KW-1133">Transmembrane helix</keyword>
<dbReference type="Proteomes" id="UP000191160">
    <property type="component" value="Unassembled WGS sequence"/>
</dbReference>
<protein>
    <submittedName>
        <fullName evidence="2">Uncharacterized protein</fullName>
    </submittedName>
</protein>
<proteinExistence type="predicted"/>